<gene>
    <name evidence="1" type="ORF">NCTC11179_02969</name>
</gene>
<dbReference type="AlphaFoldDB" id="A0A378U5N7"/>
<proteinExistence type="predicted"/>
<dbReference type="Gene3D" id="1.20.120.1620">
    <property type="match status" value="1"/>
</dbReference>
<evidence type="ECO:0000313" key="2">
    <source>
        <dbReference type="Proteomes" id="UP000255024"/>
    </source>
</evidence>
<organism evidence="1 2">
    <name type="scientific">Myroides odoratus</name>
    <name type="common">Flavobacterium odoratum</name>
    <dbReference type="NCBI Taxonomy" id="256"/>
    <lineage>
        <taxon>Bacteria</taxon>
        <taxon>Pseudomonadati</taxon>
        <taxon>Bacteroidota</taxon>
        <taxon>Flavobacteriia</taxon>
        <taxon>Flavobacteriales</taxon>
        <taxon>Flavobacteriaceae</taxon>
        <taxon>Myroides</taxon>
    </lineage>
</organism>
<dbReference type="InterPro" id="IPR038314">
    <property type="entry name" value="T6SS_sf"/>
</dbReference>
<sequence length="177" mass="21713">MKKVIFIFGCLFLINCSTTVTREQEVINQKIEGLLAIHRQYAFMDLYERALKKEKEQLKIPYDSLVDISSMELYHEFCLIMDFYSEDHPTYDNENYYRLIDKWLKKEYGPYMPLDDKNLKAHMTFRRAFDFYESEDLDQYIDSLRILFHERQQHDTLRSLKCYESTIEYWEQMKTER</sequence>
<name>A0A378U5N7_MYROD</name>
<reference evidence="1 2" key="1">
    <citation type="submission" date="2018-06" db="EMBL/GenBank/DDBJ databases">
        <authorList>
            <consortium name="Pathogen Informatics"/>
            <person name="Doyle S."/>
        </authorList>
    </citation>
    <scope>NUCLEOTIDE SEQUENCE [LARGE SCALE GENOMIC DNA]</scope>
    <source>
        <strain evidence="1 2">NCTC11179</strain>
    </source>
</reference>
<accession>A0A378U5N7</accession>
<keyword evidence="2" id="KW-1185">Reference proteome</keyword>
<dbReference type="EMBL" id="UGQL01000002">
    <property type="protein sequence ID" value="STZ69463.1"/>
    <property type="molecule type" value="Genomic_DNA"/>
</dbReference>
<dbReference type="RefSeq" id="WP_115092197.1">
    <property type="nucleotide sequence ID" value="NZ_CP068107.1"/>
</dbReference>
<evidence type="ECO:0000313" key="1">
    <source>
        <dbReference type="EMBL" id="STZ69463.1"/>
    </source>
</evidence>
<dbReference type="Proteomes" id="UP000255024">
    <property type="component" value="Unassembled WGS sequence"/>
</dbReference>
<protein>
    <submittedName>
        <fullName evidence="1">Uncharacterized protein</fullName>
    </submittedName>
</protein>